<accession>A0A345T4J6</accession>
<dbReference type="SUPFAM" id="SSF53335">
    <property type="entry name" value="S-adenosyl-L-methionine-dependent methyltransferases"/>
    <property type="match status" value="1"/>
</dbReference>
<dbReference type="GO" id="GO:0032259">
    <property type="term" value="P:methylation"/>
    <property type="evidence" value="ECO:0007669"/>
    <property type="project" value="UniProtKB-KW"/>
</dbReference>
<evidence type="ECO:0000259" key="3">
    <source>
        <dbReference type="Pfam" id="PF13649"/>
    </source>
</evidence>
<dbReference type="GO" id="GO:0017000">
    <property type="term" value="P:antibiotic biosynthetic process"/>
    <property type="evidence" value="ECO:0007669"/>
    <property type="project" value="UniProtKB-ARBA"/>
</dbReference>
<keyword evidence="5" id="KW-1185">Reference proteome</keyword>
<evidence type="ECO:0000313" key="4">
    <source>
        <dbReference type="EMBL" id="AXI80901.1"/>
    </source>
</evidence>
<dbReference type="EMBL" id="CP031264">
    <property type="protein sequence ID" value="AXI80901.1"/>
    <property type="molecule type" value="Genomic_DNA"/>
</dbReference>
<evidence type="ECO:0000256" key="1">
    <source>
        <dbReference type="ARBA" id="ARBA00022603"/>
    </source>
</evidence>
<evidence type="ECO:0000256" key="2">
    <source>
        <dbReference type="ARBA" id="ARBA00022679"/>
    </source>
</evidence>
<feature type="domain" description="Methyltransferase" evidence="3">
    <location>
        <begin position="59"/>
        <end position="151"/>
    </location>
</feature>
<gene>
    <name evidence="4" type="ORF">C7M71_029495</name>
</gene>
<keyword evidence="1 4" id="KW-0489">Methyltransferase</keyword>
<name>A0A345T4J6_9ACTN</name>
<dbReference type="InterPro" id="IPR041698">
    <property type="entry name" value="Methyltransf_25"/>
</dbReference>
<dbReference type="Pfam" id="PF13649">
    <property type="entry name" value="Methyltransf_25"/>
    <property type="match status" value="1"/>
</dbReference>
<sequence length="266" mass="29509">MKGQPCLSAGYPEPYAATADTYDRLVGWAIDQWGESPRPQMAAFLQSLWSDRARPVREVLEVCCGTGLMLEQLVRLGYSVTGLDRSEAMLGEARARLGAQVPLVHAELPEIPVRQEYDAVVCAAAALNYLPDHDTVVKTFHAVAGVVRKGGSFVFDLLSQQRLRNDFGTQVWAGDLDDLAFIWKFEHHPTGGFSDLTYTQFRRAGGPGSDSYTAARELHRLYALDHDTVRDAARDAGFTDIAVFDNYSSRPVDDSTNYETWTLTRA</sequence>
<dbReference type="InterPro" id="IPR029063">
    <property type="entry name" value="SAM-dependent_MTases_sf"/>
</dbReference>
<dbReference type="Proteomes" id="UP000249340">
    <property type="component" value="Chromosome"/>
</dbReference>
<proteinExistence type="predicted"/>
<evidence type="ECO:0000313" key="5">
    <source>
        <dbReference type="Proteomes" id="UP000249340"/>
    </source>
</evidence>
<dbReference type="PANTHER" id="PTHR43861:SF1">
    <property type="entry name" value="TRANS-ACONITATE 2-METHYLTRANSFERASE"/>
    <property type="match status" value="1"/>
</dbReference>
<dbReference type="CDD" id="cd02440">
    <property type="entry name" value="AdoMet_MTases"/>
    <property type="match status" value="1"/>
</dbReference>
<organism evidence="4 5">
    <name type="scientific">Peterkaempfera bronchialis</name>
    <dbReference type="NCBI Taxonomy" id="2126346"/>
    <lineage>
        <taxon>Bacteria</taxon>
        <taxon>Bacillati</taxon>
        <taxon>Actinomycetota</taxon>
        <taxon>Actinomycetes</taxon>
        <taxon>Kitasatosporales</taxon>
        <taxon>Streptomycetaceae</taxon>
        <taxon>Peterkaempfera</taxon>
    </lineage>
</organism>
<dbReference type="PANTHER" id="PTHR43861">
    <property type="entry name" value="TRANS-ACONITATE 2-METHYLTRANSFERASE-RELATED"/>
    <property type="match status" value="1"/>
</dbReference>
<dbReference type="Gene3D" id="3.40.50.150">
    <property type="entry name" value="Vaccinia Virus protein VP39"/>
    <property type="match status" value="1"/>
</dbReference>
<dbReference type="GO" id="GO:0008168">
    <property type="term" value="F:methyltransferase activity"/>
    <property type="evidence" value="ECO:0007669"/>
    <property type="project" value="UniProtKB-KW"/>
</dbReference>
<dbReference type="KEGG" id="stri:C7M71_029495"/>
<dbReference type="OrthoDB" id="9811589at2"/>
<protein>
    <submittedName>
        <fullName evidence="4">Class I SAM-dependent methyltransferase</fullName>
    </submittedName>
</protein>
<dbReference type="Gene3D" id="2.20.25.110">
    <property type="entry name" value="S-adenosyl-L-methionine-dependent methyltransferases"/>
    <property type="match status" value="1"/>
</dbReference>
<dbReference type="AlphaFoldDB" id="A0A345T4J6"/>
<reference evidence="5" key="1">
    <citation type="submission" date="2018-07" db="EMBL/GenBank/DDBJ databases">
        <title>Streptacidiphilus bronchialis DSM 106435 chromosome.</title>
        <authorList>
            <person name="Batra D."/>
            <person name="Gulvik C.A."/>
        </authorList>
    </citation>
    <scope>NUCLEOTIDE SEQUENCE [LARGE SCALE GENOMIC DNA]</scope>
    <source>
        <strain evidence="5">DSM 106435</strain>
    </source>
</reference>
<dbReference type="RefSeq" id="WP_111490696.1">
    <property type="nucleotide sequence ID" value="NZ_CP031264.1"/>
</dbReference>
<keyword evidence="2 4" id="KW-0808">Transferase</keyword>